<sequence length="86" mass="9443">MHRLALLALLVLPGAAAAQSGVEGRLNELQRSTAALSARIEQLKVQNQQLQQRLEKMQAGFEQRIERLEKRPAPARPVPRAGAAKP</sequence>
<accession>A0ABS6IJM8</accession>
<dbReference type="RefSeq" id="WP_216960955.1">
    <property type="nucleotide sequence ID" value="NZ_JAHOPB010000001.1"/>
</dbReference>
<reference evidence="3 4" key="1">
    <citation type="submission" date="2021-06" db="EMBL/GenBank/DDBJ databases">
        <authorList>
            <person name="Lee D.H."/>
        </authorList>
    </citation>
    <scope>NUCLEOTIDE SEQUENCE [LARGE SCALE GENOMIC DNA]</scope>
    <source>
        <strain evidence="3 4">MMS21-HV4-11</strain>
    </source>
</reference>
<dbReference type="Proteomes" id="UP000727907">
    <property type="component" value="Unassembled WGS sequence"/>
</dbReference>
<organism evidence="3 4">
    <name type="scientific">Reyranella humidisoli</name>
    <dbReference type="NCBI Taxonomy" id="2849149"/>
    <lineage>
        <taxon>Bacteria</taxon>
        <taxon>Pseudomonadati</taxon>
        <taxon>Pseudomonadota</taxon>
        <taxon>Alphaproteobacteria</taxon>
        <taxon>Hyphomicrobiales</taxon>
        <taxon>Reyranellaceae</taxon>
        <taxon>Reyranella</taxon>
    </lineage>
</organism>
<feature type="chain" id="PRO_5045129141" description="Tol-pal system protein YbgF" evidence="2">
    <location>
        <begin position="19"/>
        <end position="86"/>
    </location>
</feature>
<protein>
    <recommendedName>
        <fullName evidence="5">Tol-pal system protein YbgF</fullName>
    </recommendedName>
</protein>
<keyword evidence="1" id="KW-0175">Coiled coil</keyword>
<gene>
    <name evidence="3" type="ORF">KQ910_13560</name>
</gene>
<name>A0ABS6IJM8_9HYPH</name>
<comment type="caution">
    <text evidence="3">The sequence shown here is derived from an EMBL/GenBank/DDBJ whole genome shotgun (WGS) entry which is preliminary data.</text>
</comment>
<dbReference type="EMBL" id="JAHOPB010000001">
    <property type="protein sequence ID" value="MBU8874797.1"/>
    <property type="molecule type" value="Genomic_DNA"/>
</dbReference>
<keyword evidence="4" id="KW-1185">Reference proteome</keyword>
<evidence type="ECO:0008006" key="5">
    <source>
        <dbReference type="Google" id="ProtNLM"/>
    </source>
</evidence>
<evidence type="ECO:0000313" key="4">
    <source>
        <dbReference type="Proteomes" id="UP000727907"/>
    </source>
</evidence>
<keyword evidence="2" id="KW-0732">Signal</keyword>
<evidence type="ECO:0000313" key="3">
    <source>
        <dbReference type="EMBL" id="MBU8874797.1"/>
    </source>
</evidence>
<evidence type="ECO:0000256" key="2">
    <source>
        <dbReference type="SAM" id="SignalP"/>
    </source>
</evidence>
<feature type="signal peptide" evidence="2">
    <location>
        <begin position="1"/>
        <end position="18"/>
    </location>
</feature>
<evidence type="ECO:0000256" key="1">
    <source>
        <dbReference type="SAM" id="Coils"/>
    </source>
</evidence>
<proteinExistence type="predicted"/>
<feature type="coiled-coil region" evidence="1">
    <location>
        <begin position="26"/>
        <end position="71"/>
    </location>
</feature>